<dbReference type="EMBL" id="CM037622">
    <property type="protein sequence ID" value="KAH8003669.1"/>
    <property type="molecule type" value="Genomic_DNA"/>
</dbReference>
<proteinExistence type="predicted"/>
<keyword evidence="2" id="KW-1185">Reference proteome</keyword>
<comment type="caution">
    <text evidence="1">The sequence shown here is derived from an EMBL/GenBank/DDBJ whole genome shotgun (WGS) entry which is preliminary data.</text>
</comment>
<gene>
    <name evidence="1" type="ORF">K3G42_022346</name>
</gene>
<organism evidence="1 2">
    <name type="scientific">Sphaerodactylus townsendi</name>
    <dbReference type="NCBI Taxonomy" id="933632"/>
    <lineage>
        <taxon>Eukaryota</taxon>
        <taxon>Metazoa</taxon>
        <taxon>Chordata</taxon>
        <taxon>Craniata</taxon>
        <taxon>Vertebrata</taxon>
        <taxon>Euteleostomi</taxon>
        <taxon>Lepidosauria</taxon>
        <taxon>Squamata</taxon>
        <taxon>Bifurcata</taxon>
        <taxon>Gekkota</taxon>
        <taxon>Sphaerodactylidae</taxon>
        <taxon>Sphaerodactylus</taxon>
    </lineage>
</organism>
<evidence type="ECO:0000313" key="2">
    <source>
        <dbReference type="Proteomes" id="UP000827872"/>
    </source>
</evidence>
<dbReference type="Proteomes" id="UP000827872">
    <property type="component" value="Linkage Group LG09"/>
</dbReference>
<sequence>MDINSLSRQIQVGKPMNSPFKFNADKGFIIQGAGTNQRLLTVQIVAFAKDQDSKAAQGQFRSTYTLQFCA</sequence>
<reference evidence="1" key="1">
    <citation type="submission" date="2021-08" db="EMBL/GenBank/DDBJ databases">
        <title>The first chromosome-level gecko genome reveals the dynamic sex chromosomes of Neotropical dwarf geckos (Sphaerodactylidae: Sphaerodactylus).</title>
        <authorList>
            <person name="Pinto B.J."/>
            <person name="Keating S.E."/>
            <person name="Gamble T."/>
        </authorList>
    </citation>
    <scope>NUCLEOTIDE SEQUENCE</scope>
    <source>
        <strain evidence="1">TG3544</strain>
    </source>
</reference>
<evidence type="ECO:0000313" key="1">
    <source>
        <dbReference type="EMBL" id="KAH8003669.1"/>
    </source>
</evidence>
<name>A0ACB8FEP5_9SAUR</name>
<protein>
    <submittedName>
        <fullName evidence="1">Uncharacterized protein</fullName>
    </submittedName>
</protein>
<accession>A0ACB8FEP5</accession>